<keyword evidence="4" id="KW-1185">Reference proteome</keyword>
<comment type="similarity">
    <text evidence="1">In the N-terminal section; belongs to the glycosyltransferase 20 family.</text>
</comment>
<dbReference type="PANTHER" id="PTHR10788">
    <property type="entry name" value="TREHALOSE-6-PHOSPHATE SYNTHASE"/>
    <property type="match status" value="1"/>
</dbReference>
<keyword evidence="2" id="KW-0812">Transmembrane</keyword>
<accession>A0A9W6YPU5</accession>
<protein>
    <submittedName>
        <fullName evidence="3">Unnamed protein product</fullName>
    </submittedName>
</protein>
<dbReference type="Pfam" id="PF02358">
    <property type="entry name" value="Trehalose_PPase"/>
    <property type="match status" value="1"/>
</dbReference>
<dbReference type="GO" id="GO:0005992">
    <property type="term" value="P:trehalose biosynthetic process"/>
    <property type="evidence" value="ECO:0007669"/>
    <property type="project" value="InterPro"/>
</dbReference>
<dbReference type="Pfam" id="PF00982">
    <property type="entry name" value="Glyco_transf_20"/>
    <property type="match status" value="1"/>
</dbReference>
<dbReference type="InterPro" id="IPR023214">
    <property type="entry name" value="HAD_sf"/>
</dbReference>
<dbReference type="InterPro" id="IPR001830">
    <property type="entry name" value="Glyco_trans_20"/>
</dbReference>
<evidence type="ECO:0000256" key="1">
    <source>
        <dbReference type="ARBA" id="ARBA00005409"/>
    </source>
</evidence>
<dbReference type="FunFam" id="3.40.50.2000:FF:000217">
    <property type="entry name" value="Trehalose-phosphatase, variant 1"/>
    <property type="match status" value="1"/>
</dbReference>
<feature type="transmembrane region" description="Helical" evidence="2">
    <location>
        <begin position="263"/>
        <end position="283"/>
    </location>
</feature>
<dbReference type="SUPFAM" id="SSF56784">
    <property type="entry name" value="HAD-like"/>
    <property type="match status" value="1"/>
</dbReference>
<dbReference type="GO" id="GO:0004805">
    <property type="term" value="F:trehalose-phosphatase activity"/>
    <property type="evidence" value="ECO:0007669"/>
    <property type="project" value="TreeGrafter"/>
</dbReference>
<dbReference type="InterPro" id="IPR036412">
    <property type="entry name" value="HAD-like_sf"/>
</dbReference>
<proteinExistence type="inferred from homology"/>
<reference evidence="3" key="1">
    <citation type="submission" date="2023-04" db="EMBL/GenBank/DDBJ databases">
        <title>Phytophthora fragariaefolia NBRC 109709.</title>
        <authorList>
            <person name="Ichikawa N."/>
            <person name="Sato H."/>
            <person name="Tonouchi N."/>
        </authorList>
    </citation>
    <scope>NUCLEOTIDE SEQUENCE</scope>
    <source>
        <strain evidence="3">NBRC 109709</strain>
    </source>
</reference>
<dbReference type="Gene3D" id="3.40.50.2000">
    <property type="entry name" value="Glycogen Phosphorylase B"/>
    <property type="match status" value="1"/>
</dbReference>
<dbReference type="InterPro" id="IPR003337">
    <property type="entry name" value="Trehalose_PPase"/>
</dbReference>
<dbReference type="GO" id="GO:0005829">
    <property type="term" value="C:cytosol"/>
    <property type="evidence" value="ECO:0007669"/>
    <property type="project" value="TreeGrafter"/>
</dbReference>
<evidence type="ECO:0000313" key="4">
    <source>
        <dbReference type="Proteomes" id="UP001165121"/>
    </source>
</evidence>
<dbReference type="Gene3D" id="3.40.50.1000">
    <property type="entry name" value="HAD superfamily/HAD-like"/>
    <property type="match status" value="1"/>
</dbReference>
<keyword evidence="2" id="KW-1133">Transmembrane helix</keyword>
<dbReference type="AlphaFoldDB" id="A0A9W6YPU5"/>
<evidence type="ECO:0000313" key="3">
    <source>
        <dbReference type="EMBL" id="GMG16645.1"/>
    </source>
</evidence>
<keyword evidence="2" id="KW-0472">Membrane</keyword>
<evidence type="ECO:0000256" key="2">
    <source>
        <dbReference type="SAM" id="Phobius"/>
    </source>
</evidence>
<gene>
    <name evidence="3" type="ORF">Pfra01_002984600</name>
</gene>
<name>A0A9W6YPU5_9STRA</name>
<dbReference type="OrthoDB" id="755951at2759"/>
<dbReference type="PANTHER" id="PTHR10788:SF94">
    <property type="entry name" value="ALPHA,ALPHA-TREHALOSE-PHOSPHATE SYNTHASE [UDP-FORMING] 5"/>
    <property type="match status" value="1"/>
</dbReference>
<comment type="caution">
    <text evidence="3">The sequence shown here is derived from an EMBL/GenBank/DDBJ whole genome shotgun (WGS) entry which is preliminary data.</text>
</comment>
<dbReference type="SUPFAM" id="SSF53756">
    <property type="entry name" value="UDP-Glycosyltransferase/glycogen phosphorylase"/>
    <property type="match status" value="1"/>
</dbReference>
<organism evidence="3 4">
    <name type="scientific">Phytophthora fragariaefolia</name>
    <dbReference type="NCBI Taxonomy" id="1490495"/>
    <lineage>
        <taxon>Eukaryota</taxon>
        <taxon>Sar</taxon>
        <taxon>Stramenopiles</taxon>
        <taxon>Oomycota</taxon>
        <taxon>Peronosporomycetes</taxon>
        <taxon>Peronosporales</taxon>
        <taxon>Peronosporaceae</taxon>
        <taxon>Phytophthora</taxon>
    </lineage>
</organism>
<dbReference type="Proteomes" id="UP001165121">
    <property type="component" value="Unassembled WGS sequence"/>
</dbReference>
<sequence>MAVDAQRIDDTLLAQDVRDMVVALRQKYRDKKIFAGCDTVERLKGIPAKMLAFDGFLARCPDFVGKAVLVQKGIHRRGRVTDYMQSKKEIELAVHAINNKYRDVAGGNVVDYEEVDEFPFKERVALWRVADVQITTVLRDGLNTTPFEYIATHKTSPGVLILSEFSGSSRLLSGALTVNPWELDQVIDALRDAVYMPANEREHRRNCDFQFVAANPPQRWAKCVLTDIVNARKKEESFVYMGTGFGLDFRLMEVSVQFRVRCVLTRLSTTVCLCIFLFLLWLFQKLTDQEIAPAYRTSTKRAIFLDYYRTLAPDVSKLMGVRWPDVPLSALATLEQLCKDPRNTVFIVSGCNCDLLTQKFGGVPGLGLVAEHGYFIRRAVLGNDARIGRPWERHGDNLQAEGGHQQWRVKAEKIIQLYVDRTNGSTLELRRSAVLFRYGKSDFDFGALQAAELKEHLEGVFEVLAVLI</sequence>
<dbReference type="EMBL" id="BSXT01018946">
    <property type="protein sequence ID" value="GMG16645.1"/>
    <property type="molecule type" value="Genomic_DNA"/>
</dbReference>